<dbReference type="InterPro" id="IPR036770">
    <property type="entry name" value="Ankyrin_rpt-contain_sf"/>
</dbReference>
<dbReference type="PROSITE" id="PS50297">
    <property type="entry name" value="ANK_REP_REGION"/>
    <property type="match status" value="1"/>
</dbReference>
<comment type="caution">
    <text evidence="4">The sequence shown here is derived from an EMBL/GenBank/DDBJ whole genome shotgun (WGS) entry which is preliminary data.</text>
</comment>
<gene>
    <name evidence="4" type="ORF">FHETE_10608</name>
</gene>
<dbReference type="InterPro" id="IPR002110">
    <property type="entry name" value="Ankyrin_rpt"/>
</dbReference>
<dbReference type="Pfam" id="PF06985">
    <property type="entry name" value="HET"/>
    <property type="match status" value="1"/>
</dbReference>
<dbReference type="Pfam" id="PF12796">
    <property type="entry name" value="Ank_2"/>
    <property type="match status" value="1"/>
</dbReference>
<dbReference type="PANTHER" id="PTHR24148">
    <property type="entry name" value="ANKYRIN REPEAT DOMAIN-CONTAINING PROTEIN 39 HOMOLOG-RELATED"/>
    <property type="match status" value="1"/>
</dbReference>
<dbReference type="InterPro" id="IPR052895">
    <property type="entry name" value="HetReg/Transcr_Mod"/>
</dbReference>
<evidence type="ECO:0000256" key="1">
    <source>
        <dbReference type="PROSITE-ProRule" id="PRU00023"/>
    </source>
</evidence>
<keyword evidence="1" id="KW-0040">ANK repeat</keyword>
<organism evidence="4 5">
    <name type="scientific">Fusarium heterosporum</name>
    <dbReference type="NCBI Taxonomy" id="42747"/>
    <lineage>
        <taxon>Eukaryota</taxon>
        <taxon>Fungi</taxon>
        <taxon>Dikarya</taxon>
        <taxon>Ascomycota</taxon>
        <taxon>Pezizomycotina</taxon>
        <taxon>Sordariomycetes</taxon>
        <taxon>Hypocreomycetidae</taxon>
        <taxon>Hypocreales</taxon>
        <taxon>Nectriaceae</taxon>
        <taxon>Fusarium</taxon>
        <taxon>Fusarium heterosporum species complex</taxon>
    </lineage>
</organism>
<sequence length="423" mass="47413">MTAINNPPPQVDFTNFEYTNLPSPSSIRLLSIIKRPRQLSLPSILGEQLFECVLETIDINQAPEFDIISLTAENPSGGEPGDIDDYGPVHRYPIAVNGKLMFLRRNIYEALQMAREVNDPVETCTEDDNQTKLIHAAAEGRLQDVEECLRQGAQVHAQDCYGKTAIHCAAENGSFDIISVLLDHGASMKVLDSAGRTPMDCLSYAKTIQWNQVADMAYRLQQDPEQRELVPAPPAIRVGKPMWIDAICINNNSSAERDHHASMISQVYSRATSVVGWTGIMSENHKLTRQAISTFLRIKSQETTDDAMSDIDNSSDLYFSDIPLSNEALQDLEACVHRFLSRSWFGRPELYHEVAFGRPISVYWGLESIPLSDILQYLRNQTSRRNTSLPLDLPILSLLGSSAKKRRSYGSGGDQKRSRRDRD</sequence>
<dbReference type="EMBL" id="JAAGWQ010000299">
    <property type="protein sequence ID" value="KAF5657158.1"/>
    <property type="molecule type" value="Genomic_DNA"/>
</dbReference>
<protein>
    <submittedName>
        <fullName evidence="4">Serine threonine phosphatase 6 regulatory ankyrin repeat subunit A</fullName>
    </submittedName>
</protein>
<dbReference type="PROSITE" id="PS50088">
    <property type="entry name" value="ANK_REPEAT"/>
    <property type="match status" value="1"/>
</dbReference>
<reference evidence="4 5" key="1">
    <citation type="submission" date="2020-05" db="EMBL/GenBank/DDBJ databases">
        <title>Identification and distribution of gene clusters putatively required for synthesis of sphingolipid metabolism inhibitors in phylogenetically diverse species of the filamentous fungus Fusarium.</title>
        <authorList>
            <person name="Kim H.-S."/>
            <person name="Busman M."/>
            <person name="Brown D.W."/>
            <person name="Divon H."/>
            <person name="Uhlig S."/>
            <person name="Proctor R.H."/>
        </authorList>
    </citation>
    <scope>NUCLEOTIDE SEQUENCE [LARGE SCALE GENOMIC DNA]</scope>
    <source>
        <strain evidence="4 5">NRRL 20693</strain>
    </source>
</reference>
<feature type="compositionally biased region" description="Basic and acidic residues" evidence="2">
    <location>
        <begin position="414"/>
        <end position="423"/>
    </location>
</feature>
<feature type="domain" description="Heterokaryon incompatibility" evidence="3">
    <location>
        <begin position="242"/>
        <end position="347"/>
    </location>
</feature>
<dbReference type="OrthoDB" id="4476201at2759"/>
<proteinExistence type="predicted"/>
<feature type="repeat" description="ANK" evidence="1">
    <location>
        <begin position="161"/>
        <end position="193"/>
    </location>
</feature>
<feature type="region of interest" description="Disordered" evidence="2">
    <location>
        <begin position="403"/>
        <end position="423"/>
    </location>
</feature>
<dbReference type="AlphaFoldDB" id="A0A8H5SUB0"/>
<dbReference type="SMART" id="SM00248">
    <property type="entry name" value="ANK"/>
    <property type="match status" value="2"/>
</dbReference>
<dbReference type="Proteomes" id="UP000567885">
    <property type="component" value="Unassembled WGS sequence"/>
</dbReference>
<dbReference type="PANTHER" id="PTHR24148:SF73">
    <property type="entry name" value="HET DOMAIN PROTEIN (AFU_ORTHOLOGUE AFUA_8G01020)"/>
    <property type="match status" value="1"/>
</dbReference>
<keyword evidence="5" id="KW-1185">Reference proteome</keyword>
<evidence type="ECO:0000259" key="3">
    <source>
        <dbReference type="Pfam" id="PF06985"/>
    </source>
</evidence>
<dbReference type="InterPro" id="IPR010730">
    <property type="entry name" value="HET"/>
</dbReference>
<accession>A0A8H5SUB0</accession>
<dbReference type="Gene3D" id="1.25.40.20">
    <property type="entry name" value="Ankyrin repeat-containing domain"/>
    <property type="match status" value="1"/>
</dbReference>
<evidence type="ECO:0000313" key="4">
    <source>
        <dbReference type="EMBL" id="KAF5657158.1"/>
    </source>
</evidence>
<evidence type="ECO:0000313" key="5">
    <source>
        <dbReference type="Proteomes" id="UP000567885"/>
    </source>
</evidence>
<dbReference type="SUPFAM" id="SSF48403">
    <property type="entry name" value="Ankyrin repeat"/>
    <property type="match status" value="1"/>
</dbReference>
<name>A0A8H5SUB0_FUSHE</name>
<evidence type="ECO:0000256" key="2">
    <source>
        <dbReference type="SAM" id="MobiDB-lite"/>
    </source>
</evidence>